<keyword evidence="3" id="KW-1185">Reference proteome</keyword>
<evidence type="ECO:0008006" key="4">
    <source>
        <dbReference type="Google" id="ProtNLM"/>
    </source>
</evidence>
<sequence>MLFSWCYGVDVAGMRGCSAVRMLCCCSSCCRLVSVLLLVWKLKSCCQGSVQLMNAMLLDDKRSVLAFGQLLFPAIFVVEADSWLQLEGVVLMNAGFAGID</sequence>
<evidence type="ECO:0000313" key="2">
    <source>
        <dbReference type="EMBL" id="CAK9166334.1"/>
    </source>
</evidence>
<name>A0ABC8RHJ2_9AQUA</name>
<dbReference type="Proteomes" id="UP001642360">
    <property type="component" value="Unassembled WGS sequence"/>
</dbReference>
<protein>
    <recommendedName>
        <fullName evidence="4">Secreted protein</fullName>
    </recommendedName>
</protein>
<evidence type="ECO:0000313" key="3">
    <source>
        <dbReference type="Proteomes" id="UP001642360"/>
    </source>
</evidence>
<dbReference type="AlphaFoldDB" id="A0ABC8RHJ2"/>
<accession>A0ABC8RHJ2</accession>
<evidence type="ECO:0000313" key="1">
    <source>
        <dbReference type="EMBL" id="CAK9144262.1"/>
    </source>
</evidence>
<proteinExistence type="predicted"/>
<dbReference type="EMBL" id="CAUOFW020001380">
    <property type="protein sequence ID" value="CAK9144262.1"/>
    <property type="molecule type" value="Genomic_DNA"/>
</dbReference>
<organism evidence="1 3">
    <name type="scientific">Ilex paraguariensis</name>
    <name type="common">yerba mate</name>
    <dbReference type="NCBI Taxonomy" id="185542"/>
    <lineage>
        <taxon>Eukaryota</taxon>
        <taxon>Viridiplantae</taxon>
        <taxon>Streptophyta</taxon>
        <taxon>Embryophyta</taxon>
        <taxon>Tracheophyta</taxon>
        <taxon>Spermatophyta</taxon>
        <taxon>Magnoliopsida</taxon>
        <taxon>eudicotyledons</taxon>
        <taxon>Gunneridae</taxon>
        <taxon>Pentapetalae</taxon>
        <taxon>asterids</taxon>
        <taxon>campanulids</taxon>
        <taxon>Aquifoliales</taxon>
        <taxon>Aquifoliaceae</taxon>
        <taxon>Ilex</taxon>
    </lineage>
</organism>
<comment type="caution">
    <text evidence="1">The sequence shown here is derived from an EMBL/GenBank/DDBJ whole genome shotgun (WGS) entry which is preliminary data.</text>
</comment>
<gene>
    <name evidence="1" type="ORF">ILEXP_LOCUS12009</name>
    <name evidence="2" type="ORF">ILEXP_LOCUS35552</name>
</gene>
<reference evidence="1 3" key="1">
    <citation type="submission" date="2024-02" db="EMBL/GenBank/DDBJ databases">
        <authorList>
            <person name="Vignale AGUSTIN F."/>
            <person name="Sosa J E."/>
            <person name="Modenutti C."/>
        </authorList>
    </citation>
    <scope>NUCLEOTIDE SEQUENCE [LARGE SCALE GENOMIC DNA]</scope>
</reference>
<dbReference type="EMBL" id="CAUOFW020004591">
    <property type="protein sequence ID" value="CAK9166334.1"/>
    <property type="molecule type" value="Genomic_DNA"/>
</dbReference>